<dbReference type="AlphaFoldDB" id="A0A7I7L1R7"/>
<organism evidence="1 2">
    <name type="scientific">Mycobacterium cookii</name>
    <dbReference type="NCBI Taxonomy" id="1775"/>
    <lineage>
        <taxon>Bacteria</taxon>
        <taxon>Bacillati</taxon>
        <taxon>Actinomycetota</taxon>
        <taxon>Actinomycetes</taxon>
        <taxon>Mycobacteriales</taxon>
        <taxon>Mycobacteriaceae</taxon>
        <taxon>Mycobacterium</taxon>
    </lineage>
</organism>
<evidence type="ECO:0000313" key="1">
    <source>
        <dbReference type="EMBL" id="BBX48014.1"/>
    </source>
</evidence>
<protein>
    <submittedName>
        <fullName evidence="1">Uncharacterized protein</fullName>
    </submittedName>
</protein>
<gene>
    <name evidence="1" type="ORF">MCOO_40290</name>
</gene>
<evidence type="ECO:0000313" key="2">
    <source>
        <dbReference type="Proteomes" id="UP000465866"/>
    </source>
</evidence>
<dbReference type="KEGG" id="mcoo:MCOO_40290"/>
<dbReference type="EMBL" id="AP022569">
    <property type="protein sequence ID" value="BBX48014.1"/>
    <property type="molecule type" value="Genomic_DNA"/>
</dbReference>
<reference evidence="1 2" key="1">
    <citation type="journal article" date="2019" name="Emerg. Microbes Infect.">
        <title>Comprehensive subspecies identification of 175 nontuberculous mycobacteria species based on 7547 genomic profiles.</title>
        <authorList>
            <person name="Matsumoto Y."/>
            <person name="Kinjo T."/>
            <person name="Motooka D."/>
            <person name="Nabeya D."/>
            <person name="Jung N."/>
            <person name="Uechi K."/>
            <person name="Horii T."/>
            <person name="Iida T."/>
            <person name="Fujita J."/>
            <person name="Nakamura S."/>
        </authorList>
    </citation>
    <scope>NUCLEOTIDE SEQUENCE [LARGE SCALE GENOMIC DNA]</scope>
    <source>
        <strain evidence="1 2">JCM 12404</strain>
    </source>
</reference>
<name>A0A7I7L1R7_9MYCO</name>
<dbReference type="Proteomes" id="UP000465866">
    <property type="component" value="Chromosome"/>
</dbReference>
<accession>A0A7I7L1R7</accession>
<sequence length="97" mass="10520">MSQLAETSVVARDVASEAESATVKDGTPAAPVVITEQEVLFGTRAATSSRVASAPRRWIGAIRAAAASLQLPPPRQHYSTDTSYLERSRMAREMYRL</sequence>
<proteinExistence type="predicted"/>
<keyword evidence="2" id="KW-1185">Reference proteome</keyword>